<evidence type="ECO:0000256" key="2">
    <source>
        <dbReference type="ARBA" id="ARBA00002933"/>
    </source>
</evidence>
<comment type="similarity">
    <text evidence="3 14">Belongs to the Nth/MutY family.</text>
</comment>
<dbReference type="InterPro" id="IPR023170">
    <property type="entry name" value="HhH_base_excis_C"/>
</dbReference>
<dbReference type="InterPro" id="IPR003651">
    <property type="entry name" value="Endonuclease3_FeS-loop_motif"/>
</dbReference>
<dbReference type="InterPro" id="IPR000445">
    <property type="entry name" value="HhH_motif"/>
</dbReference>
<evidence type="ECO:0000256" key="5">
    <source>
        <dbReference type="ARBA" id="ARBA00022023"/>
    </source>
</evidence>
<organism evidence="16 17">
    <name type="scientific">Leptothrix discophora</name>
    <dbReference type="NCBI Taxonomy" id="89"/>
    <lineage>
        <taxon>Bacteria</taxon>
        <taxon>Pseudomonadati</taxon>
        <taxon>Pseudomonadota</taxon>
        <taxon>Betaproteobacteria</taxon>
        <taxon>Burkholderiales</taxon>
        <taxon>Sphaerotilaceae</taxon>
        <taxon>Leptothrix</taxon>
    </lineage>
</organism>
<dbReference type="SUPFAM" id="SSF55811">
    <property type="entry name" value="Nudix"/>
    <property type="match status" value="1"/>
</dbReference>
<evidence type="ECO:0000313" key="16">
    <source>
        <dbReference type="EMBL" id="MDP4301352.1"/>
    </source>
</evidence>
<comment type="function">
    <text evidence="2">Adenine glycosylase active on G-A mispairs. MutY also corrects error-prone DNA synthesis past GO lesions which are due to the oxidatively damaged form of guanine: 7,8-dihydro-8-oxoguanine (8-oxo-dGTP).</text>
</comment>
<dbReference type="SMART" id="SM00525">
    <property type="entry name" value="FES"/>
    <property type="match status" value="1"/>
</dbReference>
<evidence type="ECO:0000256" key="6">
    <source>
        <dbReference type="ARBA" id="ARBA00022485"/>
    </source>
</evidence>
<evidence type="ECO:0000256" key="12">
    <source>
        <dbReference type="ARBA" id="ARBA00023204"/>
    </source>
</evidence>
<reference evidence="16 17" key="1">
    <citation type="submission" date="2023-08" db="EMBL/GenBank/DDBJ databases">
        <authorList>
            <person name="Roldan D.M."/>
            <person name="Menes R.J."/>
        </authorList>
    </citation>
    <scope>NUCLEOTIDE SEQUENCE [LARGE SCALE GENOMIC DNA]</scope>
    <source>
        <strain evidence="16 17">CCM 2812</strain>
    </source>
</reference>
<dbReference type="PANTHER" id="PTHR42944">
    <property type="entry name" value="ADENINE DNA GLYCOSYLASE"/>
    <property type="match status" value="1"/>
</dbReference>
<keyword evidence="13 14" id="KW-0326">Glycosidase</keyword>
<comment type="cofactor">
    <cofactor evidence="14">
        <name>[4Fe-4S] cluster</name>
        <dbReference type="ChEBI" id="CHEBI:49883"/>
    </cofactor>
    <text evidence="14">Binds 1 [4Fe-4S] cluster.</text>
</comment>
<evidence type="ECO:0000256" key="8">
    <source>
        <dbReference type="ARBA" id="ARBA00022763"/>
    </source>
</evidence>
<evidence type="ECO:0000256" key="7">
    <source>
        <dbReference type="ARBA" id="ARBA00022723"/>
    </source>
</evidence>
<dbReference type="Pfam" id="PF00730">
    <property type="entry name" value="HhH-GPD"/>
    <property type="match status" value="1"/>
</dbReference>
<comment type="catalytic activity">
    <reaction evidence="1 14">
        <text>Hydrolyzes free adenine bases from 7,8-dihydro-8-oxoguanine:adenine mismatched double-stranded DNA, leaving an apurinic site.</text>
        <dbReference type="EC" id="3.2.2.31"/>
    </reaction>
</comment>
<keyword evidence="17" id="KW-1185">Reference proteome</keyword>
<dbReference type="Pfam" id="PF14815">
    <property type="entry name" value="NUDIX_4"/>
    <property type="match status" value="1"/>
</dbReference>
<dbReference type="InterPro" id="IPR011257">
    <property type="entry name" value="DNA_glycosylase"/>
</dbReference>
<protein>
    <recommendedName>
        <fullName evidence="5 14">Adenine DNA glycosylase</fullName>
        <ecNumber evidence="4 14">3.2.2.31</ecNumber>
    </recommendedName>
</protein>
<keyword evidence="7" id="KW-0479">Metal-binding</keyword>
<dbReference type="InterPro" id="IPR003265">
    <property type="entry name" value="HhH-GPD_domain"/>
</dbReference>
<feature type="domain" description="HhH-GPD" evidence="15">
    <location>
        <begin position="46"/>
        <end position="199"/>
    </location>
</feature>
<name>A0ABT9G502_LEPDI</name>
<dbReference type="Pfam" id="PF10576">
    <property type="entry name" value="EndIII_4Fe-2S"/>
    <property type="match status" value="1"/>
</dbReference>
<evidence type="ECO:0000256" key="14">
    <source>
        <dbReference type="RuleBase" id="RU365096"/>
    </source>
</evidence>
<proteinExistence type="inferred from homology"/>
<dbReference type="Gene3D" id="3.90.79.10">
    <property type="entry name" value="Nucleoside Triphosphate Pyrophosphohydrolase"/>
    <property type="match status" value="1"/>
</dbReference>
<dbReference type="EC" id="3.2.2.31" evidence="4 14"/>
<dbReference type="RefSeq" id="WP_305749918.1">
    <property type="nucleotide sequence ID" value="NZ_JAUZEE010000005.1"/>
</dbReference>
<evidence type="ECO:0000256" key="4">
    <source>
        <dbReference type="ARBA" id="ARBA00012045"/>
    </source>
</evidence>
<dbReference type="CDD" id="cd00056">
    <property type="entry name" value="ENDO3c"/>
    <property type="match status" value="1"/>
</dbReference>
<evidence type="ECO:0000256" key="3">
    <source>
        <dbReference type="ARBA" id="ARBA00008343"/>
    </source>
</evidence>
<dbReference type="SUPFAM" id="SSF48150">
    <property type="entry name" value="DNA-glycosylase"/>
    <property type="match status" value="1"/>
</dbReference>
<dbReference type="InterPro" id="IPR044298">
    <property type="entry name" value="MIG/MutY"/>
</dbReference>
<evidence type="ECO:0000256" key="1">
    <source>
        <dbReference type="ARBA" id="ARBA00000843"/>
    </source>
</evidence>
<dbReference type="PANTHER" id="PTHR42944:SF1">
    <property type="entry name" value="ADENINE DNA GLYCOSYLASE"/>
    <property type="match status" value="1"/>
</dbReference>
<evidence type="ECO:0000256" key="10">
    <source>
        <dbReference type="ARBA" id="ARBA00023004"/>
    </source>
</evidence>
<keyword evidence="8 14" id="KW-0227">DNA damage</keyword>
<dbReference type="CDD" id="cd03431">
    <property type="entry name" value="NUDIX_DNA_Glycosylase_C-MutY"/>
    <property type="match status" value="1"/>
</dbReference>
<gene>
    <name evidence="16" type="primary">mutY</name>
    <name evidence="16" type="ORF">Q8X39_11950</name>
</gene>
<dbReference type="Gene3D" id="1.10.340.30">
    <property type="entry name" value="Hypothetical protein, domain 2"/>
    <property type="match status" value="1"/>
</dbReference>
<accession>A0ABT9G502</accession>
<sequence>MPPATPAAALPRIADDLVRWQRAQGRHGLPWQHTRDPYRVWLSEVMLQQTQVTTVLGYYARFLERWPDVAALAAAPLDEVLGQWSGLGYYSRARNLHRCAQAVVADHGGRFPQRAERLATLPGIGPSTAAAIASFCFDERVAILDGNVKRVLARVLAFDGDIGQGGPTRTLWRIAGQLLPEAPSDMPAWTQGVMDLGATVCTPRKPQCGVCPLTTHCAARAAGRQANFPVKEKRLKRGRRESWCLWLQAGQGDAAQVWLQQRPHTGIWSGLWTWPLFDAADAREAALDALLPGPVEASAQALPSFKHVLTHLDWTLHPLRLTLAGPIDPQAALGPGRWFDRAALATLGLPAPIAKALAV</sequence>
<keyword evidence="10 14" id="KW-0408">Iron</keyword>
<dbReference type="InterPro" id="IPR005760">
    <property type="entry name" value="A/G_AdeGlyc_MutY"/>
</dbReference>
<evidence type="ECO:0000313" key="17">
    <source>
        <dbReference type="Proteomes" id="UP001235760"/>
    </source>
</evidence>
<evidence type="ECO:0000259" key="15">
    <source>
        <dbReference type="SMART" id="SM00478"/>
    </source>
</evidence>
<keyword evidence="12" id="KW-0234">DNA repair</keyword>
<dbReference type="Gene3D" id="1.10.1670.10">
    <property type="entry name" value="Helix-hairpin-Helix base-excision DNA repair enzymes (C-terminal)"/>
    <property type="match status" value="1"/>
</dbReference>
<dbReference type="Proteomes" id="UP001235760">
    <property type="component" value="Unassembled WGS sequence"/>
</dbReference>
<dbReference type="NCBIfam" id="TIGR01084">
    <property type="entry name" value="mutY"/>
    <property type="match status" value="1"/>
</dbReference>
<evidence type="ECO:0000256" key="9">
    <source>
        <dbReference type="ARBA" id="ARBA00022801"/>
    </source>
</evidence>
<dbReference type="InterPro" id="IPR029119">
    <property type="entry name" value="MutY_C"/>
</dbReference>
<keyword evidence="6" id="KW-0004">4Fe-4S</keyword>
<dbReference type="SMART" id="SM00478">
    <property type="entry name" value="ENDO3c"/>
    <property type="match status" value="1"/>
</dbReference>
<keyword evidence="11" id="KW-0411">Iron-sulfur</keyword>
<keyword evidence="9" id="KW-0378">Hydrolase</keyword>
<evidence type="ECO:0000256" key="13">
    <source>
        <dbReference type="ARBA" id="ARBA00023295"/>
    </source>
</evidence>
<dbReference type="EMBL" id="JAUZEE010000005">
    <property type="protein sequence ID" value="MDP4301352.1"/>
    <property type="molecule type" value="Genomic_DNA"/>
</dbReference>
<comment type="caution">
    <text evidence="16">The sequence shown here is derived from an EMBL/GenBank/DDBJ whole genome shotgun (WGS) entry which is preliminary data.</text>
</comment>
<evidence type="ECO:0000256" key="11">
    <source>
        <dbReference type="ARBA" id="ARBA00023014"/>
    </source>
</evidence>
<dbReference type="Pfam" id="PF00633">
    <property type="entry name" value="HHH"/>
    <property type="match status" value="1"/>
</dbReference>
<dbReference type="InterPro" id="IPR015797">
    <property type="entry name" value="NUDIX_hydrolase-like_dom_sf"/>
</dbReference>